<sequence length="237" mass="29179">MRSIKIKFNKQFQNNPFNKKQYTVNARQLRHFFLNFFFFFDYAFTVKSLLKKLRNLIIIINLKIYQIIKQQKLKSKKYQIKQDKIYYKQIIAIANKSNLKIQQQTGIKFLNKVEKIQPSKDYARTEQRKQTEKQYSEQFNQIQLSLIQRMNQQQKQNNYIHKIYNEIIYLVIISFSIFILIFVQQIFIEMTMFFLNQIFQFLQNKLTFLFKKSIIFQYEILFFSKIKQILLNKQYLN</sequence>
<feature type="transmembrane region" description="Helical" evidence="1">
    <location>
        <begin position="167"/>
        <end position="188"/>
    </location>
</feature>
<proteinExistence type="predicted"/>
<protein>
    <submittedName>
        <fullName evidence="2">Transmembrane protein, putative</fullName>
    </submittedName>
</protein>
<gene>
    <name evidence="2" type="ORF">TTHERM_000681701</name>
</gene>
<dbReference type="InParanoid" id="W7WW94"/>
<keyword evidence="1" id="KW-1133">Transmembrane helix</keyword>
<name>W7WW94_TETTS</name>
<keyword evidence="1" id="KW-0472">Membrane</keyword>
<organism evidence="2 3">
    <name type="scientific">Tetrahymena thermophila (strain SB210)</name>
    <dbReference type="NCBI Taxonomy" id="312017"/>
    <lineage>
        <taxon>Eukaryota</taxon>
        <taxon>Sar</taxon>
        <taxon>Alveolata</taxon>
        <taxon>Ciliophora</taxon>
        <taxon>Intramacronucleata</taxon>
        <taxon>Oligohymenophorea</taxon>
        <taxon>Hymenostomatida</taxon>
        <taxon>Tetrahymenina</taxon>
        <taxon>Tetrahymenidae</taxon>
        <taxon>Tetrahymena</taxon>
    </lineage>
</organism>
<dbReference type="AlphaFoldDB" id="W7WW94"/>
<evidence type="ECO:0000256" key="1">
    <source>
        <dbReference type="SAM" id="Phobius"/>
    </source>
</evidence>
<dbReference type="RefSeq" id="XP_012656348.1">
    <property type="nucleotide sequence ID" value="XM_012800894.1"/>
</dbReference>
<evidence type="ECO:0000313" key="3">
    <source>
        <dbReference type="Proteomes" id="UP000009168"/>
    </source>
</evidence>
<dbReference type="GeneID" id="24440173"/>
<dbReference type="EMBL" id="GG662247">
    <property type="protein sequence ID" value="EWS71105.1"/>
    <property type="molecule type" value="Genomic_DNA"/>
</dbReference>
<keyword evidence="1 2" id="KW-0812">Transmembrane</keyword>
<reference evidence="3" key="1">
    <citation type="journal article" date="2006" name="PLoS Biol.">
        <title>Macronuclear genome sequence of the ciliate Tetrahymena thermophila, a model eukaryote.</title>
        <authorList>
            <person name="Eisen J.A."/>
            <person name="Coyne R.S."/>
            <person name="Wu M."/>
            <person name="Wu D."/>
            <person name="Thiagarajan M."/>
            <person name="Wortman J.R."/>
            <person name="Badger J.H."/>
            <person name="Ren Q."/>
            <person name="Amedeo P."/>
            <person name="Jones K.M."/>
            <person name="Tallon L.J."/>
            <person name="Delcher A.L."/>
            <person name="Salzberg S.L."/>
            <person name="Silva J.C."/>
            <person name="Haas B.J."/>
            <person name="Majoros W.H."/>
            <person name="Farzad M."/>
            <person name="Carlton J.M."/>
            <person name="Smith R.K. Jr."/>
            <person name="Garg J."/>
            <person name="Pearlman R.E."/>
            <person name="Karrer K.M."/>
            <person name="Sun L."/>
            <person name="Manning G."/>
            <person name="Elde N.C."/>
            <person name="Turkewitz A.P."/>
            <person name="Asai D.J."/>
            <person name="Wilkes D.E."/>
            <person name="Wang Y."/>
            <person name="Cai H."/>
            <person name="Collins K."/>
            <person name="Stewart B.A."/>
            <person name="Lee S.R."/>
            <person name="Wilamowska K."/>
            <person name="Weinberg Z."/>
            <person name="Ruzzo W.L."/>
            <person name="Wloga D."/>
            <person name="Gaertig J."/>
            <person name="Frankel J."/>
            <person name="Tsao C.-C."/>
            <person name="Gorovsky M.A."/>
            <person name="Keeling P.J."/>
            <person name="Waller R.F."/>
            <person name="Patron N.J."/>
            <person name="Cherry J.M."/>
            <person name="Stover N.A."/>
            <person name="Krieger C.J."/>
            <person name="del Toro C."/>
            <person name="Ryder H.F."/>
            <person name="Williamson S.C."/>
            <person name="Barbeau R.A."/>
            <person name="Hamilton E.P."/>
            <person name="Orias E."/>
        </authorList>
    </citation>
    <scope>NUCLEOTIDE SEQUENCE [LARGE SCALE GENOMIC DNA]</scope>
    <source>
        <strain evidence="3">SB210</strain>
    </source>
</reference>
<keyword evidence="3" id="KW-1185">Reference proteome</keyword>
<dbReference type="KEGG" id="tet:TTHERM_000681701"/>
<accession>W7WW94</accession>
<dbReference type="Proteomes" id="UP000009168">
    <property type="component" value="Unassembled WGS sequence"/>
</dbReference>
<evidence type="ECO:0000313" key="2">
    <source>
        <dbReference type="EMBL" id="EWS71105.1"/>
    </source>
</evidence>